<feature type="binding site" evidence="5">
    <location>
        <position position="31"/>
    </location>
    <ligand>
        <name>ATP</name>
        <dbReference type="ChEBI" id="CHEBI:30616"/>
    </ligand>
</feature>
<dbReference type="PROSITE" id="PS50011">
    <property type="entry name" value="PROTEIN_KINASE_DOM"/>
    <property type="match status" value="1"/>
</dbReference>
<evidence type="ECO:0000256" key="6">
    <source>
        <dbReference type="RuleBase" id="RU000304"/>
    </source>
</evidence>
<sequence length="437" mass="49197">MKWTKGPIIGRGSSATVSVATTSSGDLFAVKSTHLSTLQKEQQFLSQLTSKHIIQYKGFDITYNNNKPMYNLFMEYATGGTISDMIKKQGGSLNEPIIRSYTQQVLLGLDHLHLNHLVHCDIKCQNLLLCEGCVKIGDLGCAKMMENSRTTTTTTTSYEFSGTSVFMSPEVARGEEQGFAADVWAVGCVVIEMATGFNPWPEINDPVAGLYRIGYSGEVPEFPKCLSKDGKDFLDKCLKNNANERWTIKELLQHPFVRDSESSYELRDSPTSTLDQGFWKSLPVPEKMVDFSGESPVERMRRLVEGVSSCLPDWDQDDDWIAVRSDMEMNVKSFNFFNMIVDDEEIQISFLLNHHQVNFFGRPSGQPIFAMEMFGNLKPKIKKMILGTGIGEVNDFDFILLALYDFTLKLLKCQPPSFNFAAKEEENDIRYKASGSQ</sequence>
<name>A0AAD8KBE9_TARER</name>
<dbReference type="SUPFAM" id="SSF56112">
    <property type="entry name" value="Protein kinase-like (PK-like)"/>
    <property type="match status" value="1"/>
</dbReference>
<keyword evidence="4 5" id="KW-0067">ATP-binding</keyword>
<dbReference type="PROSITE" id="PS00107">
    <property type="entry name" value="PROTEIN_KINASE_ATP"/>
    <property type="match status" value="1"/>
</dbReference>
<evidence type="ECO:0000256" key="5">
    <source>
        <dbReference type="PROSITE-ProRule" id="PRU10141"/>
    </source>
</evidence>
<dbReference type="SMART" id="SM00220">
    <property type="entry name" value="S_TKc"/>
    <property type="match status" value="1"/>
</dbReference>
<comment type="similarity">
    <text evidence="6">Belongs to the protein kinase superfamily.</text>
</comment>
<comment type="caution">
    <text evidence="8">The sequence shown here is derived from an EMBL/GenBank/DDBJ whole genome shotgun (WGS) entry which is preliminary data.</text>
</comment>
<keyword evidence="9" id="KW-1185">Reference proteome</keyword>
<dbReference type="Proteomes" id="UP001229421">
    <property type="component" value="Unassembled WGS sequence"/>
</dbReference>
<feature type="domain" description="Protein kinase" evidence="7">
    <location>
        <begin position="3"/>
        <end position="257"/>
    </location>
</feature>
<evidence type="ECO:0000256" key="4">
    <source>
        <dbReference type="ARBA" id="ARBA00022840"/>
    </source>
</evidence>
<protein>
    <recommendedName>
        <fullName evidence="7">Protein kinase domain-containing protein</fullName>
    </recommendedName>
</protein>
<keyword evidence="3" id="KW-0418">Kinase</keyword>
<dbReference type="CDD" id="cd06606">
    <property type="entry name" value="STKc_MAPKKK"/>
    <property type="match status" value="1"/>
</dbReference>
<keyword evidence="1" id="KW-0808">Transferase</keyword>
<evidence type="ECO:0000259" key="7">
    <source>
        <dbReference type="PROSITE" id="PS50011"/>
    </source>
</evidence>
<dbReference type="InterPro" id="IPR000719">
    <property type="entry name" value="Prot_kinase_dom"/>
</dbReference>
<evidence type="ECO:0000313" key="9">
    <source>
        <dbReference type="Proteomes" id="UP001229421"/>
    </source>
</evidence>
<evidence type="ECO:0000313" key="8">
    <source>
        <dbReference type="EMBL" id="KAK1418031.1"/>
    </source>
</evidence>
<accession>A0AAD8KBE9</accession>
<dbReference type="Gene3D" id="1.10.510.10">
    <property type="entry name" value="Transferase(Phosphotransferase) domain 1"/>
    <property type="match status" value="1"/>
</dbReference>
<dbReference type="InterPro" id="IPR008271">
    <property type="entry name" value="Ser/Thr_kinase_AS"/>
</dbReference>
<dbReference type="AlphaFoldDB" id="A0AAD8KBE9"/>
<dbReference type="InterPro" id="IPR052751">
    <property type="entry name" value="Plant_MAPKKK"/>
</dbReference>
<dbReference type="PANTHER" id="PTHR48011:SF76">
    <property type="entry name" value="MITOGEN-ACTIVATED PROTEIN KINASE KINASE KINASE 15"/>
    <property type="match status" value="1"/>
</dbReference>
<evidence type="ECO:0000256" key="1">
    <source>
        <dbReference type="ARBA" id="ARBA00022679"/>
    </source>
</evidence>
<evidence type="ECO:0000256" key="3">
    <source>
        <dbReference type="ARBA" id="ARBA00022777"/>
    </source>
</evidence>
<dbReference type="GO" id="GO:0007165">
    <property type="term" value="P:signal transduction"/>
    <property type="evidence" value="ECO:0007669"/>
    <property type="project" value="TreeGrafter"/>
</dbReference>
<dbReference type="Pfam" id="PF00069">
    <property type="entry name" value="Pkinase"/>
    <property type="match status" value="1"/>
</dbReference>
<keyword evidence="2 5" id="KW-0547">Nucleotide-binding</keyword>
<keyword evidence="6" id="KW-0723">Serine/threonine-protein kinase</keyword>
<dbReference type="InterPro" id="IPR011009">
    <property type="entry name" value="Kinase-like_dom_sf"/>
</dbReference>
<reference evidence="8" key="1">
    <citation type="journal article" date="2023" name="bioRxiv">
        <title>Improved chromosome-level genome assembly for marigold (Tagetes erecta).</title>
        <authorList>
            <person name="Jiang F."/>
            <person name="Yuan L."/>
            <person name="Wang S."/>
            <person name="Wang H."/>
            <person name="Xu D."/>
            <person name="Wang A."/>
            <person name="Fan W."/>
        </authorList>
    </citation>
    <scope>NUCLEOTIDE SEQUENCE</scope>
    <source>
        <strain evidence="8">WSJ</strain>
        <tissue evidence="8">Leaf</tissue>
    </source>
</reference>
<dbReference type="PROSITE" id="PS00108">
    <property type="entry name" value="PROTEIN_KINASE_ST"/>
    <property type="match status" value="1"/>
</dbReference>
<dbReference type="GO" id="GO:0004674">
    <property type="term" value="F:protein serine/threonine kinase activity"/>
    <property type="evidence" value="ECO:0007669"/>
    <property type="project" value="UniProtKB-KW"/>
</dbReference>
<dbReference type="InterPro" id="IPR017441">
    <property type="entry name" value="Protein_kinase_ATP_BS"/>
</dbReference>
<dbReference type="EMBL" id="JAUHHV010000007">
    <property type="protein sequence ID" value="KAK1418031.1"/>
    <property type="molecule type" value="Genomic_DNA"/>
</dbReference>
<proteinExistence type="inferred from homology"/>
<dbReference type="GO" id="GO:0005524">
    <property type="term" value="F:ATP binding"/>
    <property type="evidence" value="ECO:0007669"/>
    <property type="project" value="UniProtKB-UniRule"/>
</dbReference>
<gene>
    <name evidence="8" type="ORF">QVD17_27168</name>
</gene>
<organism evidence="8 9">
    <name type="scientific">Tagetes erecta</name>
    <name type="common">African marigold</name>
    <dbReference type="NCBI Taxonomy" id="13708"/>
    <lineage>
        <taxon>Eukaryota</taxon>
        <taxon>Viridiplantae</taxon>
        <taxon>Streptophyta</taxon>
        <taxon>Embryophyta</taxon>
        <taxon>Tracheophyta</taxon>
        <taxon>Spermatophyta</taxon>
        <taxon>Magnoliopsida</taxon>
        <taxon>eudicotyledons</taxon>
        <taxon>Gunneridae</taxon>
        <taxon>Pentapetalae</taxon>
        <taxon>asterids</taxon>
        <taxon>campanulids</taxon>
        <taxon>Asterales</taxon>
        <taxon>Asteraceae</taxon>
        <taxon>Asteroideae</taxon>
        <taxon>Heliantheae alliance</taxon>
        <taxon>Tageteae</taxon>
        <taxon>Tagetes</taxon>
    </lineage>
</organism>
<dbReference type="PANTHER" id="PTHR48011">
    <property type="entry name" value="CCR4-NOT TRANSCRIPTIONAL COMPLEX SUBUNIT CAF120-RELATED"/>
    <property type="match status" value="1"/>
</dbReference>
<evidence type="ECO:0000256" key="2">
    <source>
        <dbReference type="ARBA" id="ARBA00022741"/>
    </source>
</evidence>